<dbReference type="NCBIfam" id="TIGR03067">
    <property type="entry name" value="Planc_TIGR03067"/>
    <property type="match status" value="1"/>
</dbReference>
<reference evidence="3" key="1">
    <citation type="submission" date="2020-05" db="EMBL/GenBank/DDBJ databases">
        <title>Frigoriglobus tundricola gen. nov., sp. nov., a psychrotolerant cellulolytic planctomycete of the family Gemmataceae with two divergent copies of 16S rRNA gene.</title>
        <authorList>
            <person name="Kulichevskaya I.S."/>
            <person name="Ivanova A.A."/>
            <person name="Naumoff D.G."/>
            <person name="Beletsky A.V."/>
            <person name="Rijpstra W.I.C."/>
            <person name="Sinninghe Damste J.S."/>
            <person name="Mardanov A.V."/>
            <person name="Ravin N.V."/>
            <person name="Dedysh S.N."/>
        </authorList>
    </citation>
    <scope>NUCLEOTIDE SEQUENCE [LARGE SCALE GENOMIC DNA]</scope>
    <source>
        <strain evidence="3">PL17</strain>
    </source>
</reference>
<dbReference type="Proteomes" id="UP000503447">
    <property type="component" value="Chromosome"/>
</dbReference>
<name>A0A6M5YH89_9BACT</name>
<feature type="region of interest" description="Disordered" evidence="1">
    <location>
        <begin position="114"/>
        <end position="145"/>
    </location>
</feature>
<feature type="region of interest" description="Disordered" evidence="1">
    <location>
        <begin position="24"/>
        <end position="47"/>
    </location>
</feature>
<evidence type="ECO:0000256" key="1">
    <source>
        <dbReference type="SAM" id="MobiDB-lite"/>
    </source>
</evidence>
<protein>
    <submittedName>
        <fullName evidence="2">Uncharacterized protein</fullName>
    </submittedName>
</protein>
<keyword evidence="3" id="KW-1185">Reference proteome</keyword>
<dbReference type="AlphaFoldDB" id="A0A6M5YH89"/>
<dbReference type="KEGG" id="ftj:FTUN_0228"/>
<dbReference type="EMBL" id="CP053452">
    <property type="protein sequence ID" value="QJW92731.1"/>
    <property type="molecule type" value="Genomic_DNA"/>
</dbReference>
<evidence type="ECO:0000313" key="2">
    <source>
        <dbReference type="EMBL" id="QJW92731.1"/>
    </source>
</evidence>
<sequence length="211" mass="22984">MPSFGHLALLGVALAFAGACKKKTEPEVPSPISNPSGSPGASAGDDLKAARGEWKLVSYQNPDPKGYRTDDLEQLKNEVFKVEGNLLKVSAPRGQGETFLIRLNQGHSPKEIDIVPADESGKPRVRKYSSYSGPREEEEPPAKGIYTLGSDKLTIAVSDRTEYRPKEFKAAVVENTGPFVTVNKRGSSLVFVAELTRVKKEPLISKRKFGE</sequence>
<gene>
    <name evidence="2" type="ORF">FTUN_0228</name>
</gene>
<organism evidence="2 3">
    <name type="scientific">Frigoriglobus tundricola</name>
    <dbReference type="NCBI Taxonomy" id="2774151"/>
    <lineage>
        <taxon>Bacteria</taxon>
        <taxon>Pseudomonadati</taxon>
        <taxon>Planctomycetota</taxon>
        <taxon>Planctomycetia</taxon>
        <taxon>Gemmatales</taxon>
        <taxon>Gemmataceae</taxon>
        <taxon>Frigoriglobus</taxon>
    </lineage>
</organism>
<accession>A0A6M5YH89</accession>
<dbReference type="InterPro" id="IPR017504">
    <property type="entry name" value="CHP03067_Planctomycetes"/>
</dbReference>
<feature type="compositionally biased region" description="Low complexity" evidence="1">
    <location>
        <begin position="30"/>
        <end position="44"/>
    </location>
</feature>
<evidence type="ECO:0000313" key="3">
    <source>
        <dbReference type="Proteomes" id="UP000503447"/>
    </source>
</evidence>
<dbReference type="RefSeq" id="WP_171469077.1">
    <property type="nucleotide sequence ID" value="NZ_CP053452.2"/>
</dbReference>
<proteinExistence type="predicted"/>